<dbReference type="Proteomes" id="UP000053558">
    <property type="component" value="Unassembled WGS sequence"/>
</dbReference>
<name>A0A5M3MYZ5_CONPW</name>
<evidence type="ECO:0000313" key="3">
    <source>
        <dbReference type="Proteomes" id="UP000053558"/>
    </source>
</evidence>
<evidence type="ECO:0000256" key="1">
    <source>
        <dbReference type="SAM" id="SignalP"/>
    </source>
</evidence>
<dbReference type="OrthoDB" id="3043660at2759"/>
<keyword evidence="1" id="KW-0732">Signal</keyword>
<protein>
    <submittedName>
        <fullName evidence="2">Uncharacterized protein</fullName>
    </submittedName>
</protein>
<dbReference type="AlphaFoldDB" id="A0A5M3MYZ5"/>
<dbReference type="OMA" id="ECAVEYF"/>
<dbReference type="KEGG" id="cput:CONPUDRAFT_163506"/>
<comment type="caution">
    <text evidence="2">The sequence shown here is derived from an EMBL/GenBank/DDBJ whole genome shotgun (WGS) entry which is preliminary data.</text>
</comment>
<proteinExistence type="predicted"/>
<reference evidence="3" key="1">
    <citation type="journal article" date="2012" name="Science">
        <title>The Paleozoic origin of enzymatic lignin decomposition reconstructed from 31 fungal genomes.</title>
        <authorList>
            <person name="Floudas D."/>
            <person name="Binder M."/>
            <person name="Riley R."/>
            <person name="Barry K."/>
            <person name="Blanchette R.A."/>
            <person name="Henrissat B."/>
            <person name="Martinez A.T."/>
            <person name="Otillar R."/>
            <person name="Spatafora J.W."/>
            <person name="Yadav J.S."/>
            <person name="Aerts A."/>
            <person name="Benoit I."/>
            <person name="Boyd A."/>
            <person name="Carlson A."/>
            <person name="Copeland A."/>
            <person name="Coutinho P.M."/>
            <person name="de Vries R.P."/>
            <person name="Ferreira P."/>
            <person name="Findley K."/>
            <person name="Foster B."/>
            <person name="Gaskell J."/>
            <person name="Glotzer D."/>
            <person name="Gorecki P."/>
            <person name="Heitman J."/>
            <person name="Hesse C."/>
            <person name="Hori C."/>
            <person name="Igarashi K."/>
            <person name="Jurgens J.A."/>
            <person name="Kallen N."/>
            <person name="Kersten P."/>
            <person name="Kohler A."/>
            <person name="Kuees U."/>
            <person name="Kumar T.K.A."/>
            <person name="Kuo A."/>
            <person name="LaButti K."/>
            <person name="Larrondo L.F."/>
            <person name="Lindquist E."/>
            <person name="Ling A."/>
            <person name="Lombard V."/>
            <person name="Lucas S."/>
            <person name="Lundell T."/>
            <person name="Martin R."/>
            <person name="McLaughlin D.J."/>
            <person name="Morgenstern I."/>
            <person name="Morin E."/>
            <person name="Murat C."/>
            <person name="Nagy L.G."/>
            <person name="Nolan M."/>
            <person name="Ohm R.A."/>
            <person name="Patyshakuliyeva A."/>
            <person name="Rokas A."/>
            <person name="Ruiz-Duenas F.J."/>
            <person name="Sabat G."/>
            <person name="Salamov A."/>
            <person name="Samejima M."/>
            <person name="Schmutz J."/>
            <person name="Slot J.C."/>
            <person name="St John F."/>
            <person name="Stenlid J."/>
            <person name="Sun H."/>
            <person name="Sun S."/>
            <person name="Syed K."/>
            <person name="Tsang A."/>
            <person name="Wiebenga A."/>
            <person name="Young D."/>
            <person name="Pisabarro A."/>
            <person name="Eastwood D.C."/>
            <person name="Martin F."/>
            <person name="Cullen D."/>
            <person name="Grigoriev I.V."/>
            <person name="Hibbett D.S."/>
        </authorList>
    </citation>
    <scope>NUCLEOTIDE SEQUENCE [LARGE SCALE GENOMIC DNA]</scope>
    <source>
        <strain evidence="3">RWD-64-598 SS2</strain>
    </source>
</reference>
<keyword evidence="3" id="KW-1185">Reference proteome</keyword>
<gene>
    <name evidence="2" type="ORF">CONPUDRAFT_163506</name>
</gene>
<organism evidence="2 3">
    <name type="scientific">Coniophora puteana (strain RWD-64-598)</name>
    <name type="common">Brown rot fungus</name>
    <dbReference type="NCBI Taxonomy" id="741705"/>
    <lineage>
        <taxon>Eukaryota</taxon>
        <taxon>Fungi</taxon>
        <taxon>Dikarya</taxon>
        <taxon>Basidiomycota</taxon>
        <taxon>Agaricomycotina</taxon>
        <taxon>Agaricomycetes</taxon>
        <taxon>Agaricomycetidae</taxon>
        <taxon>Boletales</taxon>
        <taxon>Coniophorineae</taxon>
        <taxon>Coniophoraceae</taxon>
        <taxon>Coniophora</taxon>
    </lineage>
</organism>
<dbReference type="RefSeq" id="XP_007766077.1">
    <property type="nucleotide sequence ID" value="XM_007767887.1"/>
</dbReference>
<dbReference type="GeneID" id="19204924"/>
<accession>A0A5M3MYZ5</accession>
<feature type="chain" id="PRO_5024432464" evidence="1">
    <location>
        <begin position="21"/>
        <end position="151"/>
    </location>
</feature>
<evidence type="ECO:0000313" key="2">
    <source>
        <dbReference type="EMBL" id="EIW84362.1"/>
    </source>
</evidence>
<dbReference type="EMBL" id="JH711575">
    <property type="protein sequence ID" value="EIW84362.1"/>
    <property type="molecule type" value="Genomic_DNA"/>
</dbReference>
<feature type="signal peptide" evidence="1">
    <location>
        <begin position="1"/>
        <end position="20"/>
    </location>
</feature>
<sequence length="151" mass="16465">MKFSVPTFLTCAAFAATSWALPQRRDCADSSKFGDLEVVPSNLAPGDSFTVHVDFTCANQLGVYPKYTDYYFAVPVNNNGYEPPVLLYRMDYGGGTADTFTAQVPDAFQFNASYTLELQATFPLTGTDGSTYYEVGTTYLPLNLTVPAGDQ</sequence>